<evidence type="ECO:0000256" key="1">
    <source>
        <dbReference type="SAM" id="SignalP"/>
    </source>
</evidence>
<accession>A0A023BA82</accession>
<keyword evidence="3" id="KW-1185">Reference proteome</keyword>
<dbReference type="EMBL" id="AFNH02000319">
    <property type="protein sequence ID" value="EZG77551.1"/>
    <property type="molecule type" value="Genomic_DNA"/>
</dbReference>
<proteinExistence type="predicted"/>
<evidence type="ECO:0000313" key="3">
    <source>
        <dbReference type="Proteomes" id="UP000019763"/>
    </source>
</evidence>
<feature type="signal peptide" evidence="1">
    <location>
        <begin position="1"/>
        <end position="27"/>
    </location>
</feature>
<dbReference type="AlphaFoldDB" id="A0A023BA82"/>
<keyword evidence="1" id="KW-0732">Signal</keyword>
<comment type="caution">
    <text evidence="2">The sequence shown here is derived from an EMBL/GenBank/DDBJ whole genome shotgun (WGS) entry which is preliminary data.</text>
</comment>
<gene>
    <name evidence="2" type="ORF">GNI_041930</name>
</gene>
<dbReference type="GeneID" id="22911618"/>
<organism evidence="2 3">
    <name type="scientific">Gregarina niphandrodes</name>
    <name type="common">Septate eugregarine</name>
    <dbReference type="NCBI Taxonomy" id="110365"/>
    <lineage>
        <taxon>Eukaryota</taxon>
        <taxon>Sar</taxon>
        <taxon>Alveolata</taxon>
        <taxon>Apicomplexa</taxon>
        <taxon>Conoidasida</taxon>
        <taxon>Gregarinasina</taxon>
        <taxon>Eugregarinorida</taxon>
        <taxon>Gregarinidae</taxon>
        <taxon>Gregarina</taxon>
    </lineage>
</organism>
<protein>
    <submittedName>
        <fullName evidence="2">Uncharacterized protein</fullName>
    </submittedName>
</protein>
<dbReference type="VEuPathDB" id="CryptoDB:GNI_041930"/>
<reference evidence="2" key="1">
    <citation type="submission" date="2013-12" db="EMBL/GenBank/DDBJ databases">
        <authorList>
            <person name="Omoto C.K."/>
            <person name="Sibley D."/>
            <person name="Venepally P."/>
            <person name="Hadjithomas M."/>
            <person name="Karamycheva S."/>
            <person name="Brunk B."/>
            <person name="Roos D."/>
            <person name="Caler E."/>
            <person name="Lorenzi H."/>
        </authorList>
    </citation>
    <scope>NUCLEOTIDE SEQUENCE</scope>
</reference>
<feature type="chain" id="PRO_5001516750" evidence="1">
    <location>
        <begin position="28"/>
        <end position="211"/>
    </location>
</feature>
<name>A0A023BA82_GRENI</name>
<dbReference type="RefSeq" id="XP_011129496.1">
    <property type="nucleotide sequence ID" value="XM_011131194.1"/>
</dbReference>
<evidence type="ECO:0000313" key="2">
    <source>
        <dbReference type="EMBL" id="EZG77551.1"/>
    </source>
</evidence>
<sequence length="211" mass="24226">MRACGSRERGPATGFLVLRTTSFLALLISPEGRLSSIQGCEVKGVECTVIEPGRAEVELDLVCVLEPAFLQQADLLQQPDLLNVRYQSLLYAARMLQLASESKRNKKVPARTLDRFVRYVTHKAMDEYNTNWPRLPDNQLLHTQLDTKIAGAFAKKIRRYRNSRAGRKAEFQELQIRFGSTYSDVDVFSIWTTDQCTPRPIKKKNLFFFFF</sequence>
<dbReference type="Proteomes" id="UP000019763">
    <property type="component" value="Unassembled WGS sequence"/>
</dbReference>